<reference evidence="3" key="1">
    <citation type="submission" date="2022-11" db="UniProtKB">
        <authorList>
            <consortium name="WormBaseParasite"/>
        </authorList>
    </citation>
    <scope>IDENTIFICATION</scope>
</reference>
<feature type="compositionally biased region" description="Polar residues" evidence="1">
    <location>
        <begin position="17"/>
        <end position="33"/>
    </location>
</feature>
<feature type="region of interest" description="Disordered" evidence="1">
    <location>
        <begin position="1"/>
        <end position="57"/>
    </location>
</feature>
<organism evidence="2 3">
    <name type="scientific">Acrobeloides nanus</name>
    <dbReference type="NCBI Taxonomy" id="290746"/>
    <lineage>
        <taxon>Eukaryota</taxon>
        <taxon>Metazoa</taxon>
        <taxon>Ecdysozoa</taxon>
        <taxon>Nematoda</taxon>
        <taxon>Chromadorea</taxon>
        <taxon>Rhabditida</taxon>
        <taxon>Tylenchina</taxon>
        <taxon>Cephalobomorpha</taxon>
        <taxon>Cephaloboidea</taxon>
        <taxon>Cephalobidae</taxon>
        <taxon>Acrobeloides</taxon>
    </lineage>
</organism>
<feature type="compositionally biased region" description="Low complexity" evidence="1">
    <location>
        <begin position="34"/>
        <end position="47"/>
    </location>
</feature>
<evidence type="ECO:0000313" key="3">
    <source>
        <dbReference type="WBParaSite" id="ACRNAN_scaffold22902.g16865.t1"/>
    </source>
</evidence>
<evidence type="ECO:0000256" key="1">
    <source>
        <dbReference type="SAM" id="MobiDB-lite"/>
    </source>
</evidence>
<keyword evidence="2" id="KW-1185">Reference proteome</keyword>
<accession>A0A914DE15</accession>
<proteinExistence type="predicted"/>
<name>A0A914DE15_9BILA</name>
<sequence>MWALTDDEVYTDEEQEQSNTTKAERSTSANTIMGSSNNRNRGKNGQNWSKLDASETT</sequence>
<evidence type="ECO:0000313" key="2">
    <source>
        <dbReference type="Proteomes" id="UP000887540"/>
    </source>
</evidence>
<dbReference type="AlphaFoldDB" id="A0A914DE15"/>
<dbReference type="Proteomes" id="UP000887540">
    <property type="component" value="Unplaced"/>
</dbReference>
<dbReference type="WBParaSite" id="ACRNAN_scaffold22902.g16865.t1">
    <property type="protein sequence ID" value="ACRNAN_scaffold22902.g16865.t1"/>
    <property type="gene ID" value="ACRNAN_scaffold22902.g16865"/>
</dbReference>
<feature type="compositionally biased region" description="Acidic residues" evidence="1">
    <location>
        <begin position="1"/>
        <end position="16"/>
    </location>
</feature>
<protein>
    <submittedName>
        <fullName evidence="3">Uncharacterized protein</fullName>
    </submittedName>
</protein>